<dbReference type="PANTHER" id="PTHR39472">
    <property type="entry name" value="EXPRESSED PROTEIN"/>
    <property type="match status" value="1"/>
</dbReference>
<feature type="coiled-coil region" evidence="1">
    <location>
        <begin position="76"/>
        <end position="121"/>
    </location>
</feature>
<organism evidence="3 4">
    <name type="scientific">Hermanssonia centrifuga</name>
    <dbReference type="NCBI Taxonomy" id="98765"/>
    <lineage>
        <taxon>Eukaryota</taxon>
        <taxon>Fungi</taxon>
        <taxon>Dikarya</taxon>
        <taxon>Basidiomycota</taxon>
        <taxon>Agaricomycotina</taxon>
        <taxon>Agaricomycetes</taxon>
        <taxon>Polyporales</taxon>
        <taxon>Meruliaceae</taxon>
        <taxon>Hermanssonia</taxon>
    </lineage>
</organism>
<dbReference type="PANTHER" id="PTHR39472:SF1">
    <property type="entry name" value="EXPRESSED PROTEIN"/>
    <property type="match status" value="1"/>
</dbReference>
<evidence type="ECO:0000256" key="2">
    <source>
        <dbReference type="SAM" id="MobiDB-lite"/>
    </source>
</evidence>
<dbReference type="AlphaFoldDB" id="A0A2R6RI48"/>
<name>A0A2R6RI48_9APHY</name>
<feature type="region of interest" description="Disordered" evidence="2">
    <location>
        <begin position="140"/>
        <end position="169"/>
    </location>
</feature>
<evidence type="ECO:0000313" key="4">
    <source>
        <dbReference type="Proteomes" id="UP000186601"/>
    </source>
</evidence>
<gene>
    <name evidence="3" type="ORF">PHLCEN_2v2858</name>
</gene>
<feature type="compositionally biased region" description="Polar residues" evidence="2">
    <location>
        <begin position="144"/>
        <end position="169"/>
    </location>
</feature>
<comment type="caution">
    <text evidence="3">The sequence shown here is derived from an EMBL/GenBank/DDBJ whole genome shotgun (WGS) entry which is preliminary data.</text>
</comment>
<accession>A0A2R6RI48</accession>
<proteinExistence type="predicted"/>
<dbReference type="STRING" id="98765.A0A2R6RI48"/>
<protein>
    <submittedName>
        <fullName evidence="3">Uncharacterized protein</fullName>
    </submittedName>
</protein>
<evidence type="ECO:0000313" key="3">
    <source>
        <dbReference type="EMBL" id="PSS29710.1"/>
    </source>
</evidence>
<feature type="region of interest" description="Disordered" evidence="2">
    <location>
        <begin position="204"/>
        <end position="227"/>
    </location>
</feature>
<keyword evidence="4" id="KW-1185">Reference proteome</keyword>
<reference evidence="3 4" key="1">
    <citation type="submission" date="2018-02" db="EMBL/GenBank/DDBJ databases">
        <title>Genome sequence of the basidiomycete white-rot fungus Phlebia centrifuga.</title>
        <authorList>
            <person name="Granchi Z."/>
            <person name="Peng M."/>
            <person name="de Vries R.P."/>
            <person name="Hilden K."/>
            <person name="Makela M.R."/>
            <person name="Grigoriev I."/>
            <person name="Riley R."/>
        </authorList>
    </citation>
    <scope>NUCLEOTIDE SEQUENCE [LARGE SCALE GENOMIC DNA]</scope>
    <source>
        <strain evidence="3 4">FBCC195</strain>
    </source>
</reference>
<evidence type="ECO:0000256" key="1">
    <source>
        <dbReference type="SAM" id="Coils"/>
    </source>
</evidence>
<keyword evidence="1" id="KW-0175">Coiled coil</keyword>
<dbReference type="EMBL" id="MLYV02000256">
    <property type="protein sequence ID" value="PSS29710.1"/>
    <property type="molecule type" value="Genomic_DNA"/>
</dbReference>
<dbReference type="Proteomes" id="UP000186601">
    <property type="component" value="Unassembled WGS sequence"/>
</dbReference>
<dbReference type="OrthoDB" id="21214at2759"/>
<sequence length="227" mass="25430">MSDPSDSQMAAQQHELTLTRHYENLLLARESSSMQEDLSNNTTIADSLQRLSESLHALLHSMAGEEPPNHQNEGGIEEAERLLDSLLDNREDWATERESEIARLEQENEQLREMLGIDKATAKTQGWLEDEARELTYTPYVPTTMPQPSPHSTESSPGGQGSGRPTTSPFDHLQELLIQCRVCGEHRGGDLQCLGNGGEGEGHHYGRLRDMPPLFQRGHGKHKWDLT</sequence>
<feature type="compositionally biased region" description="Basic residues" evidence="2">
    <location>
        <begin position="218"/>
        <end position="227"/>
    </location>
</feature>